<evidence type="ECO:0000256" key="3">
    <source>
        <dbReference type="ARBA" id="ARBA00022737"/>
    </source>
</evidence>
<evidence type="ECO:0000313" key="5">
    <source>
        <dbReference type="Proteomes" id="UP001374584"/>
    </source>
</evidence>
<accession>A0AAN9LEH0</accession>
<dbReference type="EMBL" id="JAYMYR010000010">
    <property type="protein sequence ID" value="KAK7334530.1"/>
    <property type="molecule type" value="Genomic_DNA"/>
</dbReference>
<keyword evidence="3" id="KW-0677">Repeat</keyword>
<dbReference type="Gene3D" id="2.130.10.10">
    <property type="entry name" value="YVTN repeat-like/Quinoprotein amine dehydrogenase"/>
    <property type="match status" value="1"/>
</dbReference>
<name>A0AAN9LEH0_PHACN</name>
<sequence length="233" mass="26274">MKINLWKVPFDVDFHPSDNLVVTALINSDLHLQLEVHVHTDSCRAARFIDCGRVLLTASSDCSILATDVEIGSTMTRIDNVHEAGVKRLINLTESTVVSPDDVGFIKDDQKFVCGSPRGVILYSWECFQCTSGVRFFLHTNDPIDAMLKLDEDTIITGSDNGIINLVGISPDFIYPIVEHSGYLVECLALSHDKKFFESIAYDKKLKLWNSDSMLPEPEYIELQQRCTPMRFE</sequence>
<evidence type="ECO:0000256" key="2">
    <source>
        <dbReference type="ARBA" id="ARBA00022574"/>
    </source>
</evidence>
<protein>
    <submittedName>
        <fullName evidence="4">Uncharacterized protein</fullName>
    </submittedName>
</protein>
<dbReference type="InterPro" id="IPR015943">
    <property type="entry name" value="WD40/YVTN_repeat-like_dom_sf"/>
</dbReference>
<comment type="caution">
    <text evidence="4">The sequence shown here is derived from an EMBL/GenBank/DDBJ whole genome shotgun (WGS) entry which is preliminary data.</text>
</comment>
<comment type="similarity">
    <text evidence="1">Belongs to the WD repeat WDR55 family.</text>
</comment>
<dbReference type="InterPro" id="IPR001680">
    <property type="entry name" value="WD40_rpt"/>
</dbReference>
<gene>
    <name evidence="4" type="ORF">VNO80_26287</name>
</gene>
<keyword evidence="5" id="KW-1185">Reference proteome</keyword>
<proteinExistence type="inferred from homology"/>
<dbReference type="SMART" id="SM00320">
    <property type="entry name" value="WD40"/>
    <property type="match status" value="2"/>
</dbReference>
<keyword evidence="2" id="KW-0853">WD repeat</keyword>
<dbReference type="SUPFAM" id="SSF50978">
    <property type="entry name" value="WD40 repeat-like"/>
    <property type="match status" value="1"/>
</dbReference>
<evidence type="ECO:0000313" key="4">
    <source>
        <dbReference type="EMBL" id="KAK7334530.1"/>
    </source>
</evidence>
<dbReference type="InterPro" id="IPR036322">
    <property type="entry name" value="WD40_repeat_dom_sf"/>
</dbReference>
<reference evidence="4 5" key="1">
    <citation type="submission" date="2024-01" db="EMBL/GenBank/DDBJ databases">
        <title>The genomes of 5 underutilized Papilionoideae crops provide insights into root nodulation and disease resistanc.</title>
        <authorList>
            <person name="Jiang F."/>
        </authorList>
    </citation>
    <scope>NUCLEOTIDE SEQUENCE [LARGE SCALE GENOMIC DNA]</scope>
    <source>
        <strain evidence="4">JINMINGXINNONG_FW02</strain>
        <tissue evidence="4">Leaves</tissue>
    </source>
</reference>
<dbReference type="PANTHER" id="PTHR44019">
    <property type="entry name" value="WD REPEAT-CONTAINING PROTEIN 55"/>
    <property type="match status" value="1"/>
</dbReference>
<evidence type="ECO:0000256" key="1">
    <source>
        <dbReference type="ARBA" id="ARBA00007625"/>
    </source>
</evidence>
<dbReference type="InterPro" id="IPR050505">
    <property type="entry name" value="WDR55/POC1"/>
</dbReference>
<dbReference type="AlphaFoldDB" id="A0AAN9LEH0"/>
<dbReference type="Proteomes" id="UP001374584">
    <property type="component" value="Unassembled WGS sequence"/>
</dbReference>
<organism evidence="4 5">
    <name type="scientific">Phaseolus coccineus</name>
    <name type="common">Scarlet runner bean</name>
    <name type="synonym">Phaseolus multiflorus</name>
    <dbReference type="NCBI Taxonomy" id="3886"/>
    <lineage>
        <taxon>Eukaryota</taxon>
        <taxon>Viridiplantae</taxon>
        <taxon>Streptophyta</taxon>
        <taxon>Embryophyta</taxon>
        <taxon>Tracheophyta</taxon>
        <taxon>Spermatophyta</taxon>
        <taxon>Magnoliopsida</taxon>
        <taxon>eudicotyledons</taxon>
        <taxon>Gunneridae</taxon>
        <taxon>Pentapetalae</taxon>
        <taxon>rosids</taxon>
        <taxon>fabids</taxon>
        <taxon>Fabales</taxon>
        <taxon>Fabaceae</taxon>
        <taxon>Papilionoideae</taxon>
        <taxon>50 kb inversion clade</taxon>
        <taxon>NPAAA clade</taxon>
        <taxon>indigoferoid/millettioid clade</taxon>
        <taxon>Phaseoleae</taxon>
        <taxon>Phaseolus</taxon>
    </lineage>
</organism>
<dbReference type="PANTHER" id="PTHR44019:SF20">
    <property type="entry name" value="WD REPEAT-CONTAINING PROTEIN 55"/>
    <property type="match status" value="1"/>
</dbReference>